<proteinExistence type="predicted"/>
<evidence type="ECO:0000313" key="3">
    <source>
        <dbReference type="Proteomes" id="UP000317010"/>
    </source>
</evidence>
<dbReference type="AlphaFoldDB" id="A0A562U513"/>
<evidence type="ECO:0000259" key="1">
    <source>
        <dbReference type="Pfam" id="PF01717"/>
    </source>
</evidence>
<reference evidence="2 3" key="1">
    <citation type="submission" date="2019-07" db="EMBL/GenBank/DDBJ databases">
        <title>Genomic Encyclopedia of Archaeal and Bacterial Type Strains, Phase II (KMG-II): from individual species to whole genera.</title>
        <authorList>
            <person name="Goeker M."/>
        </authorList>
    </citation>
    <scope>NUCLEOTIDE SEQUENCE [LARGE SCALE GENOMIC DNA]</scope>
    <source>
        <strain evidence="2 3">ATCC BAA-1854</strain>
    </source>
</reference>
<dbReference type="CDD" id="cd03311">
    <property type="entry name" value="CIMS_C_terminal_like"/>
    <property type="match status" value="1"/>
</dbReference>
<name>A0A562U513_9SPHI</name>
<dbReference type="PANTHER" id="PTHR43844">
    <property type="entry name" value="METHIONINE SYNTHASE"/>
    <property type="match status" value="1"/>
</dbReference>
<dbReference type="EMBL" id="VLLI01000005">
    <property type="protein sequence ID" value="TWJ00619.1"/>
    <property type="molecule type" value="Genomic_DNA"/>
</dbReference>
<sequence length="350" mass="38461">MKIPTEPIGSIPRTPALIAAITGQSTGANLDNIYESAIDDTLSEFEKTGSPVITDGEQTKSSFATYPLEGLSNLTADGMIINFEDGHSRQLPLLASGPFRYGNYAVKYLKAAQKKTNTPVKQAVISASALSLIYPQSGIPGYTQAEFMADLLNECEKDIRQCLEQGAFKVQMDFTEGRLSLKLDPSGGVLKHFIDVNNQVFDRFSKEEQQKLGVHVCPGGDHDSTHSADIDYADFLPQLFNLNVGNFYLQLASEADRIKVLKTIKQYLKSNQTAFIGVIDVLNPEIETKEEVRDRILEAAKYIPINQLGTTDDCGFSPFCDDVSTTRETAFAKIKARIEGTKLAEEQLSA</sequence>
<keyword evidence="2" id="KW-0808">Transferase</keyword>
<comment type="caution">
    <text evidence="2">The sequence shown here is derived from an EMBL/GenBank/DDBJ whole genome shotgun (WGS) entry which is preliminary data.</text>
</comment>
<dbReference type="GO" id="GO:0008270">
    <property type="term" value="F:zinc ion binding"/>
    <property type="evidence" value="ECO:0007669"/>
    <property type="project" value="InterPro"/>
</dbReference>
<dbReference type="OrthoDB" id="244285at2"/>
<dbReference type="SUPFAM" id="SSF51726">
    <property type="entry name" value="UROD/MetE-like"/>
    <property type="match status" value="1"/>
</dbReference>
<feature type="domain" description="Cobalamin-independent methionine synthase MetE C-terminal/archaeal" evidence="1">
    <location>
        <begin position="4"/>
        <end position="316"/>
    </location>
</feature>
<keyword evidence="2" id="KW-0489">Methyltransferase</keyword>
<dbReference type="GO" id="GO:0032259">
    <property type="term" value="P:methylation"/>
    <property type="evidence" value="ECO:0007669"/>
    <property type="project" value="UniProtKB-KW"/>
</dbReference>
<organism evidence="2 3">
    <name type="scientific">Mucilaginibacter frigoritolerans</name>
    <dbReference type="NCBI Taxonomy" id="652788"/>
    <lineage>
        <taxon>Bacteria</taxon>
        <taxon>Pseudomonadati</taxon>
        <taxon>Bacteroidota</taxon>
        <taxon>Sphingobacteriia</taxon>
        <taxon>Sphingobacteriales</taxon>
        <taxon>Sphingobacteriaceae</taxon>
        <taxon>Mucilaginibacter</taxon>
    </lineage>
</organism>
<gene>
    <name evidence="2" type="ORF">JN11_01875</name>
</gene>
<dbReference type="RefSeq" id="WP_144911892.1">
    <property type="nucleotide sequence ID" value="NZ_VLLI01000005.1"/>
</dbReference>
<protein>
    <submittedName>
        <fullName evidence="2">5-methyltetrahydropteroyltriglutamate--homocysteine methyltransferase</fullName>
    </submittedName>
</protein>
<dbReference type="Proteomes" id="UP000317010">
    <property type="component" value="Unassembled WGS sequence"/>
</dbReference>
<dbReference type="InterPro" id="IPR038071">
    <property type="entry name" value="UROD/MetE-like_sf"/>
</dbReference>
<keyword evidence="3" id="KW-1185">Reference proteome</keyword>
<dbReference type="InterPro" id="IPR002629">
    <property type="entry name" value="Met_Synth_C/arc"/>
</dbReference>
<dbReference type="Gene3D" id="3.20.20.210">
    <property type="match status" value="1"/>
</dbReference>
<accession>A0A562U513</accession>
<dbReference type="PANTHER" id="PTHR43844:SF2">
    <property type="entry name" value="SYNTHASE, VITAMIN-B12 INDEPENDENT, PUTATIVE (AFU_ORTHOLOGUE AFUA_3G12060)-RELATED"/>
    <property type="match status" value="1"/>
</dbReference>
<evidence type="ECO:0000313" key="2">
    <source>
        <dbReference type="EMBL" id="TWJ00619.1"/>
    </source>
</evidence>
<dbReference type="Pfam" id="PF01717">
    <property type="entry name" value="Meth_synt_2"/>
    <property type="match status" value="1"/>
</dbReference>
<dbReference type="GO" id="GO:0009086">
    <property type="term" value="P:methionine biosynthetic process"/>
    <property type="evidence" value="ECO:0007669"/>
    <property type="project" value="InterPro"/>
</dbReference>
<dbReference type="GO" id="GO:0003871">
    <property type="term" value="F:5-methyltetrahydropteroyltriglutamate-homocysteine S-methyltransferase activity"/>
    <property type="evidence" value="ECO:0007669"/>
    <property type="project" value="InterPro"/>
</dbReference>